<sequence>MSNEVPESERTYPEKFPSLILDFTSALSLTFPEFKTLWSGYNAQTLETEWKTLYMHCLVVYPERFFDILYQNEEMFDPKNKYNLQFLPGVDFYRLYHCTGVTKKTRESMWKYIQLILFTIVGTLKDKAEFGDTMNLFEGIDETELQEKLASAMGNIGDFFKEGNDEMQNTFESFANTFTKNETDDTMEEMFEKMGSMFDTSSNEVPPQFDQNNMPDADNINDHLKGLFGGKLGSLAKELMEELSEDISESFGIDANSVNENADPKEVFKNLIRHPDKFLKIVQKINTKFQDKMKAGDLSQEDIMREAGDMLRKMKEMGGNSKEMKEMFQNMASAMGGGKNTRVDTNAIDRMMKMQSTKERLRSKLDKKKEANFVLESTKDPNRFVYKQLDGGVEAQQRSGIKPVTETTTNAELDELVAKIENTNNSKKSNKKKNKNKKK</sequence>
<evidence type="ECO:0000313" key="2">
    <source>
        <dbReference type="EMBL" id="QHT80383.1"/>
    </source>
</evidence>
<name>A0A6C0HK62_9ZZZZ</name>
<reference evidence="2" key="1">
    <citation type="journal article" date="2020" name="Nature">
        <title>Giant virus diversity and host interactions through global metagenomics.</title>
        <authorList>
            <person name="Schulz F."/>
            <person name="Roux S."/>
            <person name="Paez-Espino D."/>
            <person name="Jungbluth S."/>
            <person name="Walsh D.A."/>
            <person name="Denef V.J."/>
            <person name="McMahon K.D."/>
            <person name="Konstantinidis K.T."/>
            <person name="Eloe-Fadrosh E.A."/>
            <person name="Kyrpides N.C."/>
            <person name="Woyke T."/>
        </authorList>
    </citation>
    <scope>NUCLEOTIDE SEQUENCE</scope>
    <source>
        <strain evidence="2">GVMAG-M-3300023184-120</strain>
    </source>
</reference>
<feature type="region of interest" description="Disordered" evidence="1">
    <location>
        <begin position="419"/>
        <end position="439"/>
    </location>
</feature>
<accession>A0A6C0HK62</accession>
<feature type="compositionally biased region" description="Basic residues" evidence="1">
    <location>
        <begin position="428"/>
        <end position="439"/>
    </location>
</feature>
<organism evidence="2">
    <name type="scientific">viral metagenome</name>
    <dbReference type="NCBI Taxonomy" id="1070528"/>
    <lineage>
        <taxon>unclassified sequences</taxon>
        <taxon>metagenomes</taxon>
        <taxon>organismal metagenomes</taxon>
    </lineage>
</organism>
<protein>
    <submittedName>
        <fullName evidence="2">Uncharacterized protein</fullName>
    </submittedName>
</protein>
<dbReference type="AlphaFoldDB" id="A0A6C0HK62"/>
<dbReference type="EMBL" id="MN739968">
    <property type="protein sequence ID" value="QHT80383.1"/>
    <property type="molecule type" value="Genomic_DNA"/>
</dbReference>
<proteinExistence type="predicted"/>
<evidence type="ECO:0000256" key="1">
    <source>
        <dbReference type="SAM" id="MobiDB-lite"/>
    </source>
</evidence>